<feature type="region of interest" description="Disordered" evidence="2">
    <location>
        <begin position="1"/>
        <end position="25"/>
    </location>
</feature>
<dbReference type="InterPro" id="IPR050807">
    <property type="entry name" value="TransReg_Diox_bact_type"/>
</dbReference>
<organism evidence="4 5">
    <name type="scientific">Deinococcus xinjiangensis</name>
    <dbReference type="NCBI Taxonomy" id="457454"/>
    <lineage>
        <taxon>Bacteria</taxon>
        <taxon>Thermotogati</taxon>
        <taxon>Deinococcota</taxon>
        <taxon>Deinococci</taxon>
        <taxon>Deinococcales</taxon>
        <taxon>Deinococcaceae</taxon>
        <taxon>Deinococcus</taxon>
    </lineage>
</organism>
<keyword evidence="1" id="KW-0238">DNA-binding</keyword>
<comment type="caution">
    <text evidence="4">The sequence shown here is derived from an EMBL/GenBank/DDBJ whole genome shotgun (WGS) entry which is preliminary data.</text>
</comment>
<dbReference type="PANTHER" id="PTHR46797:SF1">
    <property type="entry name" value="METHYLPHOSPHONATE SYNTHASE"/>
    <property type="match status" value="1"/>
</dbReference>
<evidence type="ECO:0000256" key="2">
    <source>
        <dbReference type="SAM" id="MobiDB-lite"/>
    </source>
</evidence>
<dbReference type="PANTHER" id="PTHR46797">
    <property type="entry name" value="HTH-TYPE TRANSCRIPTIONAL REGULATOR"/>
    <property type="match status" value="1"/>
</dbReference>
<name>A0ABP9VFG8_9DEIO</name>
<evidence type="ECO:0000259" key="3">
    <source>
        <dbReference type="PROSITE" id="PS50943"/>
    </source>
</evidence>
<sequence>MVNCGGAGEAVGMPRPRTSSPPATAAQERLWFGENLRRERMRQGLTLEDLAERSGITWSYISHLERGMRNVGIDNMAALAAAGGRPLMELLAEPDLDDSAE</sequence>
<feature type="domain" description="HTH cro/C1-type" evidence="3">
    <location>
        <begin position="36"/>
        <end position="90"/>
    </location>
</feature>
<evidence type="ECO:0000313" key="4">
    <source>
        <dbReference type="EMBL" id="GAA5503964.1"/>
    </source>
</evidence>
<gene>
    <name evidence="4" type="ORF">Dxin01_03732</name>
</gene>
<proteinExistence type="predicted"/>
<dbReference type="Proteomes" id="UP001458946">
    <property type="component" value="Unassembled WGS sequence"/>
</dbReference>
<dbReference type="Gene3D" id="1.10.260.40">
    <property type="entry name" value="lambda repressor-like DNA-binding domains"/>
    <property type="match status" value="1"/>
</dbReference>
<protein>
    <recommendedName>
        <fullName evidence="3">HTH cro/C1-type domain-containing protein</fullName>
    </recommendedName>
</protein>
<dbReference type="CDD" id="cd00093">
    <property type="entry name" value="HTH_XRE"/>
    <property type="match status" value="1"/>
</dbReference>
<dbReference type="InterPro" id="IPR001387">
    <property type="entry name" value="Cro/C1-type_HTH"/>
</dbReference>
<dbReference type="InterPro" id="IPR010982">
    <property type="entry name" value="Lambda_DNA-bd_dom_sf"/>
</dbReference>
<evidence type="ECO:0000256" key="1">
    <source>
        <dbReference type="ARBA" id="ARBA00023125"/>
    </source>
</evidence>
<dbReference type="SUPFAM" id="SSF47413">
    <property type="entry name" value="lambda repressor-like DNA-binding domains"/>
    <property type="match status" value="1"/>
</dbReference>
<dbReference type="Pfam" id="PF01381">
    <property type="entry name" value="HTH_3"/>
    <property type="match status" value="1"/>
</dbReference>
<dbReference type="SMART" id="SM00530">
    <property type="entry name" value="HTH_XRE"/>
    <property type="match status" value="1"/>
</dbReference>
<keyword evidence="5" id="KW-1185">Reference proteome</keyword>
<dbReference type="PROSITE" id="PS50943">
    <property type="entry name" value="HTH_CROC1"/>
    <property type="match status" value="1"/>
</dbReference>
<reference evidence="4 5" key="1">
    <citation type="submission" date="2024-02" db="EMBL/GenBank/DDBJ databases">
        <title>Deinococcus xinjiangensis NBRC 107630.</title>
        <authorList>
            <person name="Ichikawa N."/>
            <person name="Katano-Makiyama Y."/>
            <person name="Hidaka K."/>
        </authorList>
    </citation>
    <scope>NUCLEOTIDE SEQUENCE [LARGE SCALE GENOMIC DNA]</scope>
    <source>
        <strain evidence="4 5">NBRC 107630</strain>
    </source>
</reference>
<accession>A0ABP9VFG8</accession>
<dbReference type="EMBL" id="BAABRN010000077">
    <property type="protein sequence ID" value="GAA5503964.1"/>
    <property type="molecule type" value="Genomic_DNA"/>
</dbReference>
<evidence type="ECO:0000313" key="5">
    <source>
        <dbReference type="Proteomes" id="UP001458946"/>
    </source>
</evidence>